<dbReference type="EMBL" id="LR216287">
    <property type="protein sequence ID" value="VFJ14877.1"/>
    <property type="molecule type" value="Genomic_DNA"/>
</dbReference>
<evidence type="ECO:0000256" key="1">
    <source>
        <dbReference type="SAM" id="Phobius"/>
    </source>
</evidence>
<accession>A0A484IDQ2</accession>
<feature type="transmembrane region" description="Helical" evidence="1">
    <location>
        <begin position="7"/>
        <end position="26"/>
    </location>
</feature>
<dbReference type="Proteomes" id="UP000294299">
    <property type="component" value="Chromosome NFRAN"/>
</dbReference>
<name>A0A484IDQ2_9ARCH</name>
<keyword evidence="1" id="KW-0812">Transmembrane</keyword>
<dbReference type="KEGG" id="nfn:NFRAN_2555"/>
<keyword evidence="1" id="KW-0472">Membrane</keyword>
<organism evidence="2 3">
    <name type="scientific">Candidatus Nitrosocosmicus franklandianus</name>
    <dbReference type="NCBI Taxonomy" id="1798806"/>
    <lineage>
        <taxon>Archaea</taxon>
        <taxon>Nitrososphaerota</taxon>
        <taxon>Nitrososphaeria</taxon>
        <taxon>Nitrososphaerales</taxon>
        <taxon>Nitrososphaeraceae</taxon>
        <taxon>Candidatus Nitrosocosmicus</taxon>
    </lineage>
</organism>
<dbReference type="RefSeq" id="WP_134484959.1">
    <property type="nucleotide sequence ID" value="NZ_LR216287.1"/>
</dbReference>
<reference evidence="2 3" key="1">
    <citation type="submission" date="2019-02" db="EMBL/GenBank/DDBJ databases">
        <authorList>
            <person name="Lehtovirta-Morley E L."/>
        </authorList>
    </citation>
    <scope>NUCLEOTIDE SEQUENCE [LARGE SCALE GENOMIC DNA]</scope>
    <source>
        <strain evidence="2">NFRAN1</strain>
    </source>
</reference>
<keyword evidence="3" id="KW-1185">Reference proteome</keyword>
<dbReference type="GeneID" id="39421726"/>
<protein>
    <submittedName>
        <fullName evidence="2">Uncharacterized protein</fullName>
    </submittedName>
</protein>
<sequence>MEFNAKLFAIAIAVTSIALAPSLIIYQPVDAAKHCTDYSGKSNAWIDGCKQGWWDHDHCYQYSPGTGQYASGYKVGWSKGSC</sequence>
<dbReference type="AlphaFoldDB" id="A0A484IDQ2"/>
<keyword evidence="1" id="KW-1133">Transmembrane helix</keyword>
<evidence type="ECO:0000313" key="2">
    <source>
        <dbReference type="EMBL" id="VFJ14877.1"/>
    </source>
</evidence>
<proteinExistence type="predicted"/>
<gene>
    <name evidence="2" type="ORF">NFRAN_2555</name>
</gene>
<dbReference type="OrthoDB" id="8981at2157"/>
<evidence type="ECO:0000313" key="3">
    <source>
        <dbReference type="Proteomes" id="UP000294299"/>
    </source>
</evidence>